<evidence type="ECO:0000313" key="4">
    <source>
        <dbReference type="EMBL" id="CAE6503690.1"/>
    </source>
</evidence>
<name>A0A8H3CXC1_9AGAM</name>
<evidence type="ECO:0000256" key="1">
    <source>
        <dbReference type="SAM" id="MobiDB-lite"/>
    </source>
</evidence>
<proteinExistence type="predicted"/>
<protein>
    <submittedName>
        <fullName evidence="4">Uncharacterized protein</fullName>
    </submittedName>
</protein>
<dbReference type="EMBL" id="CAJMXA010003569">
    <property type="protein sequence ID" value="CAE6503690.1"/>
    <property type="molecule type" value="Genomic_DNA"/>
</dbReference>
<feature type="chain" id="PRO_5034500099" evidence="3">
    <location>
        <begin position="21"/>
        <end position="139"/>
    </location>
</feature>
<accession>A0A8H3CXC1</accession>
<evidence type="ECO:0000256" key="3">
    <source>
        <dbReference type="SAM" id="SignalP"/>
    </source>
</evidence>
<keyword evidence="2" id="KW-0472">Membrane</keyword>
<dbReference type="Proteomes" id="UP000663853">
    <property type="component" value="Unassembled WGS sequence"/>
</dbReference>
<dbReference type="AlphaFoldDB" id="A0A8H3CXC1"/>
<feature type="signal peptide" evidence="3">
    <location>
        <begin position="1"/>
        <end position="20"/>
    </location>
</feature>
<organism evidence="4 5">
    <name type="scientific">Rhizoctonia solani</name>
    <dbReference type="NCBI Taxonomy" id="456999"/>
    <lineage>
        <taxon>Eukaryota</taxon>
        <taxon>Fungi</taxon>
        <taxon>Dikarya</taxon>
        <taxon>Basidiomycota</taxon>
        <taxon>Agaricomycotina</taxon>
        <taxon>Agaricomycetes</taxon>
        <taxon>Cantharellales</taxon>
        <taxon>Ceratobasidiaceae</taxon>
        <taxon>Rhizoctonia</taxon>
    </lineage>
</organism>
<evidence type="ECO:0000313" key="5">
    <source>
        <dbReference type="Proteomes" id="UP000663853"/>
    </source>
</evidence>
<sequence>MYLGLPLCALLLNLAICSNAQSSTNNESPGNPPKKADGVMITVIVIFVLLVCLLIFYYSMNIIRKNRKREEAAALPKYADLTPLQGLQNQGLYNPSKPNPTIIVTPPEMPIDHLPQDDPTPPPYDLPKQPPPAQLRGSS</sequence>
<reference evidence="4" key="1">
    <citation type="submission" date="2021-01" db="EMBL/GenBank/DDBJ databases">
        <authorList>
            <person name="Kaushik A."/>
        </authorList>
    </citation>
    <scope>NUCLEOTIDE SEQUENCE</scope>
    <source>
        <strain evidence="4">AG6-10EEA</strain>
    </source>
</reference>
<feature type="compositionally biased region" description="Pro residues" evidence="1">
    <location>
        <begin position="118"/>
        <end position="133"/>
    </location>
</feature>
<feature type="transmembrane region" description="Helical" evidence="2">
    <location>
        <begin position="38"/>
        <end position="59"/>
    </location>
</feature>
<keyword evidence="2" id="KW-0812">Transmembrane</keyword>
<keyword evidence="3" id="KW-0732">Signal</keyword>
<feature type="region of interest" description="Disordered" evidence="1">
    <location>
        <begin position="89"/>
        <end position="139"/>
    </location>
</feature>
<comment type="caution">
    <text evidence="4">The sequence shown here is derived from an EMBL/GenBank/DDBJ whole genome shotgun (WGS) entry which is preliminary data.</text>
</comment>
<evidence type="ECO:0000256" key="2">
    <source>
        <dbReference type="SAM" id="Phobius"/>
    </source>
</evidence>
<gene>
    <name evidence="4" type="ORF">RDB_LOCUS116432</name>
</gene>
<keyword evidence="2" id="KW-1133">Transmembrane helix</keyword>